<evidence type="ECO:0000313" key="9">
    <source>
        <dbReference type="Proteomes" id="UP000611762"/>
    </source>
</evidence>
<dbReference type="InterPro" id="IPR036291">
    <property type="entry name" value="NAD(P)-bd_dom_sf"/>
</dbReference>
<evidence type="ECO:0000256" key="4">
    <source>
        <dbReference type="ARBA" id="ARBA00029440"/>
    </source>
</evidence>
<dbReference type="Pfam" id="PF00389">
    <property type="entry name" value="2-Hacid_dh"/>
    <property type="match status" value="1"/>
</dbReference>
<dbReference type="EMBL" id="JACRSU010000003">
    <property type="protein sequence ID" value="MBC8541158.1"/>
    <property type="molecule type" value="Genomic_DNA"/>
</dbReference>
<dbReference type="Gene3D" id="3.40.50.720">
    <property type="entry name" value="NAD(P)-binding Rossmann-like Domain"/>
    <property type="match status" value="2"/>
</dbReference>
<dbReference type="GO" id="GO:0016616">
    <property type="term" value="F:oxidoreductase activity, acting on the CH-OH group of donors, NAD or NADP as acceptor"/>
    <property type="evidence" value="ECO:0007669"/>
    <property type="project" value="InterPro"/>
</dbReference>
<feature type="domain" description="D-isomer specific 2-hydroxyacid dehydrogenase NAD-binding" evidence="7">
    <location>
        <begin position="123"/>
        <end position="273"/>
    </location>
</feature>
<evidence type="ECO:0000259" key="7">
    <source>
        <dbReference type="Pfam" id="PF02826"/>
    </source>
</evidence>
<evidence type="ECO:0000256" key="2">
    <source>
        <dbReference type="ARBA" id="ARBA00023002"/>
    </source>
</evidence>
<dbReference type="Proteomes" id="UP000611762">
    <property type="component" value="Unassembled WGS sequence"/>
</dbReference>
<dbReference type="InterPro" id="IPR006140">
    <property type="entry name" value="D-isomer_DH_NAD-bd"/>
</dbReference>
<dbReference type="InterPro" id="IPR045865">
    <property type="entry name" value="ACT-like_dom_sf"/>
</dbReference>
<dbReference type="RefSeq" id="WP_249313063.1">
    <property type="nucleotide sequence ID" value="NZ_JACRSU010000003.1"/>
</dbReference>
<dbReference type="GO" id="GO:0051287">
    <property type="term" value="F:NAD binding"/>
    <property type="evidence" value="ECO:0007669"/>
    <property type="project" value="InterPro"/>
</dbReference>
<dbReference type="SUPFAM" id="SSF52283">
    <property type="entry name" value="Formate/glycerate dehydrogenase catalytic domain-like"/>
    <property type="match status" value="1"/>
</dbReference>
<protein>
    <submittedName>
        <fullName evidence="8">Phosphoglycerate dehydrogenase</fullName>
    </submittedName>
</protein>
<dbReference type="CDD" id="cd04901">
    <property type="entry name" value="ACT_3PGDH"/>
    <property type="match status" value="1"/>
</dbReference>
<sequence>MFDILTLNKIAKCGLEKFGDNYKISDNCENPDGIVLRSFSMHDMELGSNLKGIARAGAGTNNIPIDKCTEKGIVVFNTPGANANAVKELVILGLLISSRKVVSGIDWAKTLAGSGAEVAKAVEKGKSAYVGPEIQGKTLGVIGLGAIGAMVANAADALGMKVIGFDPFMTVDAAWRLSSAVVHANSMDEVFENSDYITLHIPANDATNGTINSETLAKMKDGVRILNFARGSLVNDAHLAVALEEGKVACYVTDFPNDAVLSMDNVIAIPHLGASTPESEDNCAKMAAEELRDFLENGNIKNSVNYPDCEMPRCGARIAITHKNIPSMLSNFSKIVADKGINIVNMLNKSKKENAYTIMDVEGDVPDNIADAISTISGVNSVRVIH</sequence>
<accession>A0A926HZ74</accession>
<dbReference type="InterPro" id="IPR006139">
    <property type="entry name" value="D-isomer_2_OHA_DH_cat_dom"/>
</dbReference>
<evidence type="ECO:0000259" key="6">
    <source>
        <dbReference type="Pfam" id="PF00389"/>
    </source>
</evidence>
<dbReference type="PROSITE" id="PS00065">
    <property type="entry name" value="D_2_HYDROXYACID_DH_1"/>
    <property type="match status" value="1"/>
</dbReference>
<reference evidence="8" key="1">
    <citation type="submission" date="2020-08" db="EMBL/GenBank/DDBJ databases">
        <title>Genome public.</title>
        <authorList>
            <person name="Liu C."/>
            <person name="Sun Q."/>
        </authorList>
    </citation>
    <scope>NUCLEOTIDE SEQUENCE</scope>
    <source>
        <strain evidence="8">H8</strain>
    </source>
</reference>
<dbReference type="InterPro" id="IPR029752">
    <property type="entry name" value="D-isomer_DH_CS1"/>
</dbReference>
<comment type="pathway">
    <text evidence="4">Amino-acid biosynthesis.</text>
</comment>
<dbReference type="Gene3D" id="3.30.70.260">
    <property type="match status" value="1"/>
</dbReference>
<keyword evidence="9" id="KW-1185">Reference proteome</keyword>
<dbReference type="PROSITE" id="PS00671">
    <property type="entry name" value="D_2_HYDROXYACID_DH_3"/>
    <property type="match status" value="1"/>
</dbReference>
<dbReference type="SUPFAM" id="SSF51735">
    <property type="entry name" value="NAD(P)-binding Rossmann-fold domains"/>
    <property type="match status" value="1"/>
</dbReference>
<comment type="caution">
    <text evidence="8">The sequence shown here is derived from an EMBL/GenBank/DDBJ whole genome shotgun (WGS) entry which is preliminary data.</text>
</comment>
<dbReference type="InterPro" id="IPR029753">
    <property type="entry name" value="D-isomer_DH_CS"/>
</dbReference>
<dbReference type="PANTHER" id="PTHR42938">
    <property type="entry name" value="FORMATE DEHYDROGENASE 1"/>
    <property type="match status" value="1"/>
</dbReference>
<comment type="similarity">
    <text evidence="1 5">Belongs to the D-isomer specific 2-hydroxyacid dehydrogenase family.</text>
</comment>
<name>A0A926HZ74_9FIRM</name>
<dbReference type="CDD" id="cd12174">
    <property type="entry name" value="PGDH_like_3"/>
    <property type="match status" value="1"/>
</dbReference>
<dbReference type="AlphaFoldDB" id="A0A926HZ74"/>
<proteinExistence type="inferred from homology"/>
<dbReference type="PANTHER" id="PTHR42938:SF47">
    <property type="entry name" value="HYDROXYPYRUVATE REDUCTASE"/>
    <property type="match status" value="1"/>
</dbReference>
<evidence type="ECO:0000256" key="5">
    <source>
        <dbReference type="RuleBase" id="RU003719"/>
    </source>
</evidence>
<keyword evidence="3" id="KW-0520">NAD</keyword>
<evidence type="ECO:0000256" key="3">
    <source>
        <dbReference type="ARBA" id="ARBA00023027"/>
    </source>
</evidence>
<dbReference type="SUPFAM" id="SSF55021">
    <property type="entry name" value="ACT-like"/>
    <property type="match status" value="1"/>
</dbReference>
<gene>
    <name evidence="8" type="ORF">H8698_09250</name>
</gene>
<evidence type="ECO:0000313" key="8">
    <source>
        <dbReference type="EMBL" id="MBC8541158.1"/>
    </source>
</evidence>
<keyword evidence="2 5" id="KW-0560">Oxidoreductase</keyword>
<dbReference type="Pfam" id="PF02826">
    <property type="entry name" value="2-Hacid_dh_C"/>
    <property type="match status" value="1"/>
</dbReference>
<feature type="domain" description="D-isomer specific 2-hydroxyacid dehydrogenase catalytic" evidence="6">
    <location>
        <begin position="25"/>
        <end position="305"/>
    </location>
</feature>
<organism evidence="8 9">
    <name type="scientific">Congzhengia minquanensis</name>
    <dbReference type="NCBI Taxonomy" id="2763657"/>
    <lineage>
        <taxon>Bacteria</taxon>
        <taxon>Bacillati</taxon>
        <taxon>Bacillota</taxon>
        <taxon>Clostridia</taxon>
        <taxon>Eubacteriales</taxon>
        <taxon>Oscillospiraceae</taxon>
        <taxon>Congzhengia</taxon>
    </lineage>
</organism>
<evidence type="ECO:0000256" key="1">
    <source>
        <dbReference type="ARBA" id="ARBA00005854"/>
    </source>
</evidence>